<dbReference type="AlphaFoldDB" id="L5KHF9"/>
<reference evidence="3" key="1">
    <citation type="journal article" date="2013" name="Science">
        <title>Comparative analysis of bat genomes provides insight into the evolution of flight and immunity.</title>
        <authorList>
            <person name="Zhang G."/>
            <person name="Cowled C."/>
            <person name="Shi Z."/>
            <person name="Huang Z."/>
            <person name="Bishop-Lilly K.A."/>
            <person name="Fang X."/>
            <person name="Wynne J.W."/>
            <person name="Xiong Z."/>
            <person name="Baker M.L."/>
            <person name="Zhao W."/>
            <person name="Tachedjian M."/>
            <person name="Zhu Y."/>
            <person name="Zhou P."/>
            <person name="Jiang X."/>
            <person name="Ng J."/>
            <person name="Yang L."/>
            <person name="Wu L."/>
            <person name="Xiao J."/>
            <person name="Feng Y."/>
            <person name="Chen Y."/>
            <person name="Sun X."/>
            <person name="Zhang Y."/>
            <person name="Marsh G.A."/>
            <person name="Crameri G."/>
            <person name="Broder C.C."/>
            <person name="Frey K.G."/>
            <person name="Wang L.F."/>
            <person name="Wang J."/>
        </authorList>
    </citation>
    <scope>NUCLEOTIDE SEQUENCE [LARGE SCALE GENOMIC DNA]</scope>
</reference>
<keyword evidence="3" id="KW-1185">Reference proteome</keyword>
<dbReference type="EMBL" id="KB030715">
    <property type="protein sequence ID" value="ELK10757.1"/>
    <property type="molecule type" value="Genomic_DNA"/>
</dbReference>
<dbReference type="InParanoid" id="L5KHF9"/>
<evidence type="ECO:0000256" key="1">
    <source>
        <dbReference type="SAM" id="MobiDB-lite"/>
    </source>
</evidence>
<feature type="region of interest" description="Disordered" evidence="1">
    <location>
        <begin position="60"/>
        <end position="82"/>
    </location>
</feature>
<evidence type="ECO:0000313" key="2">
    <source>
        <dbReference type="EMBL" id="ELK10757.1"/>
    </source>
</evidence>
<organism evidence="2 3">
    <name type="scientific">Pteropus alecto</name>
    <name type="common">Black flying fox</name>
    <dbReference type="NCBI Taxonomy" id="9402"/>
    <lineage>
        <taxon>Eukaryota</taxon>
        <taxon>Metazoa</taxon>
        <taxon>Chordata</taxon>
        <taxon>Craniata</taxon>
        <taxon>Vertebrata</taxon>
        <taxon>Euteleostomi</taxon>
        <taxon>Mammalia</taxon>
        <taxon>Eutheria</taxon>
        <taxon>Laurasiatheria</taxon>
        <taxon>Chiroptera</taxon>
        <taxon>Yinpterochiroptera</taxon>
        <taxon>Pteropodoidea</taxon>
        <taxon>Pteropodidae</taxon>
        <taxon>Pteropodinae</taxon>
        <taxon>Pteropus</taxon>
    </lineage>
</organism>
<protein>
    <submittedName>
        <fullName evidence="2">Uncharacterized protein</fullName>
    </submittedName>
</protein>
<dbReference type="Proteomes" id="UP000010552">
    <property type="component" value="Unassembled WGS sequence"/>
</dbReference>
<proteinExistence type="predicted"/>
<gene>
    <name evidence="2" type="ORF">PAL_GLEAN10011662</name>
</gene>
<name>L5KHF9_PTEAL</name>
<feature type="compositionally biased region" description="Polar residues" evidence="1">
    <location>
        <begin position="60"/>
        <end position="71"/>
    </location>
</feature>
<sequence length="175" mass="19661">MAPHITTGKPQVSNKIGMAELNSQGYQEDQMSRELFTDALAYLRDHHWVFLATQSFASQQRTSRNRASPQTAGLPARSHSSPHWAAPQVKAYTYITSALDHFLYNEQKRDSIENGGEPLELSRDLGILQGWRHHSCFPAVVYVTLHTSTGWARCSGPPARSLQCVPRHHLSPFQP</sequence>
<accession>L5KHF9</accession>
<evidence type="ECO:0000313" key="3">
    <source>
        <dbReference type="Proteomes" id="UP000010552"/>
    </source>
</evidence>